<comment type="similarity">
    <text evidence="2">Belongs to the DoxX family.</text>
</comment>
<evidence type="ECO:0000256" key="3">
    <source>
        <dbReference type="ARBA" id="ARBA00022475"/>
    </source>
</evidence>
<evidence type="ECO:0000256" key="2">
    <source>
        <dbReference type="ARBA" id="ARBA00006679"/>
    </source>
</evidence>
<accession>A0A418XQ58</accession>
<dbReference type="RefSeq" id="WP_119811898.1">
    <property type="nucleotide sequence ID" value="NZ_QYUP01000126.1"/>
</dbReference>
<evidence type="ECO:0000256" key="7">
    <source>
        <dbReference type="SAM" id="Phobius"/>
    </source>
</evidence>
<evidence type="ECO:0000256" key="4">
    <source>
        <dbReference type="ARBA" id="ARBA00022692"/>
    </source>
</evidence>
<organism evidence="8 9">
    <name type="scientific">Massilia cavernae</name>
    <dbReference type="NCBI Taxonomy" id="2320864"/>
    <lineage>
        <taxon>Bacteria</taxon>
        <taxon>Pseudomonadati</taxon>
        <taxon>Pseudomonadota</taxon>
        <taxon>Betaproteobacteria</taxon>
        <taxon>Burkholderiales</taxon>
        <taxon>Oxalobacteraceae</taxon>
        <taxon>Telluria group</taxon>
        <taxon>Massilia</taxon>
    </lineage>
</organism>
<keyword evidence="3" id="KW-1003">Cell membrane</keyword>
<name>A0A418XQ58_9BURK</name>
<dbReference type="EMBL" id="QYUP01000126">
    <property type="protein sequence ID" value="RJG14642.1"/>
    <property type="molecule type" value="Genomic_DNA"/>
</dbReference>
<reference evidence="8 9" key="1">
    <citation type="submission" date="2018-09" db="EMBL/GenBank/DDBJ databases">
        <authorList>
            <person name="Zhu H."/>
        </authorList>
    </citation>
    <scope>NUCLEOTIDE SEQUENCE [LARGE SCALE GENOMIC DNA]</scope>
    <source>
        <strain evidence="8 9">K1S02-61</strain>
    </source>
</reference>
<dbReference type="InterPro" id="IPR051907">
    <property type="entry name" value="DoxX-like_oxidoreductase"/>
</dbReference>
<dbReference type="PANTHER" id="PTHR33452:SF1">
    <property type="entry name" value="INNER MEMBRANE PROTEIN YPHA-RELATED"/>
    <property type="match status" value="1"/>
</dbReference>
<evidence type="ECO:0000256" key="6">
    <source>
        <dbReference type="ARBA" id="ARBA00023136"/>
    </source>
</evidence>
<comment type="subcellular location">
    <subcellularLocation>
        <location evidence="1">Cell membrane</location>
        <topology evidence="1">Multi-pass membrane protein</topology>
    </subcellularLocation>
</comment>
<dbReference type="AlphaFoldDB" id="A0A418XQ58"/>
<evidence type="ECO:0000313" key="9">
    <source>
        <dbReference type="Proteomes" id="UP000284006"/>
    </source>
</evidence>
<feature type="transmembrane region" description="Helical" evidence="7">
    <location>
        <begin position="98"/>
        <end position="123"/>
    </location>
</feature>
<keyword evidence="9" id="KW-1185">Reference proteome</keyword>
<dbReference type="PANTHER" id="PTHR33452">
    <property type="entry name" value="OXIDOREDUCTASE CATD-RELATED"/>
    <property type="match status" value="1"/>
</dbReference>
<evidence type="ECO:0000256" key="5">
    <source>
        <dbReference type="ARBA" id="ARBA00022989"/>
    </source>
</evidence>
<keyword evidence="6 7" id="KW-0472">Membrane</keyword>
<dbReference type="Proteomes" id="UP000284006">
    <property type="component" value="Unassembled WGS sequence"/>
</dbReference>
<comment type="caution">
    <text evidence="8">The sequence shown here is derived from an EMBL/GenBank/DDBJ whole genome shotgun (WGS) entry which is preliminary data.</text>
</comment>
<sequence length="159" mass="17211">MNHAATTAAETVTVGGIRGRWNRAADTLAKLINHTSLALIDRFAIAAVFFYSGRTKVDGFLTVNDSAYALFRDEYKVPLIPPEIAAHLATYAEHLFPLLLVLGLITRLSALALLGMTAVIQIFVYPDAWPTHLSWAGLLLYLIAHGAGPASVDRLIGVK</sequence>
<evidence type="ECO:0000313" key="8">
    <source>
        <dbReference type="EMBL" id="RJG14642.1"/>
    </source>
</evidence>
<gene>
    <name evidence="8" type="ORF">D3872_16850</name>
</gene>
<evidence type="ECO:0000256" key="1">
    <source>
        <dbReference type="ARBA" id="ARBA00004651"/>
    </source>
</evidence>
<proteinExistence type="inferred from homology"/>
<feature type="transmembrane region" description="Helical" evidence="7">
    <location>
        <begin position="135"/>
        <end position="156"/>
    </location>
</feature>
<dbReference type="OrthoDB" id="121744at2"/>
<protein>
    <submittedName>
        <fullName evidence="8">DoxX family protein</fullName>
    </submittedName>
</protein>
<dbReference type="GO" id="GO:0005886">
    <property type="term" value="C:plasma membrane"/>
    <property type="evidence" value="ECO:0007669"/>
    <property type="project" value="UniProtKB-SubCell"/>
</dbReference>
<dbReference type="InterPro" id="IPR032808">
    <property type="entry name" value="DoxX"/>
</dbReference>
<keyword evidence="5 7" id="KW-1133">Transmembrane helix</keyword>
<keyword evidence="4 7" id="KW-0812">Transmembrane</keyword>
<dbReference type="Pfam" id="PF07681">
    <property type="entry name" value="DoxX"/>
    <property type="match status" value="1"/>
</dbReference>